<proteinExistence type="predicted"/>
<name>A0ABV3DX13_9ACTN</name>
<keyword evidence="3" id="KW-0560">Oxidoreductase</keyword>
<dbReference type="InterPro" id="IPR005025">
    <property type="entry name" value="FMN_Rdtase-like_dom"/>
</dbReference>
<dbReference type="EC" id="1.-.-.-" evidence="3"/>
<dbReference type="InterPro" id="IPR050712">
    <property type="entry name" value="NAD(P)H-dep_reductase"/>
</dbReference>
<sequence>MSDREYGVPEHAAGTGGGLAGGDRDVPLRVAVIVGSTREGRVGDRVAGWIADLAGRIPALEPVVVDLADFVFPARLPERPSTDMLGFVSAVGDADAFVVVTPEYNRSYPASLKQAIDYVYDEWRAKPVGFVSYGYKARGLLAVEHLRQVFAELHTVTMRDVVALDLAAIADPVGPADGDAEAAAKALLDQLVWWGTALREARAARPYVA</sequence>
<dbReference type="InterPro" id="IPR029039">
    <property type="entry name" value="Flavoprotein-like_sf"/>
</dbReference>
<dbReference type="EMBL" id="JBEZFP010000172">
    <property type="protein sequence ID" value="MEU8139399.1"/>
    <property type="molecule type" value="Genomic_DNA"/>
</dbReference>
<feature type="region of interest" description="Disordered" evidence="1">
    <location>
        <begin position="1"/>
        <end position="20"/>
    </location>
</feature>
<organism evidence="3 4">
    <name type="scientific">Streptodolium elevatio</name>
    <dbReference type="NCBI Taxonomy" id="3157996"/>
    <lineage>
        <taxon>Bacteria</taxon>
        <taxon>Bacillati</taxon>
        <taxon>Actinomycetota</taxon>
        <taxon>Actinomycetes</taxon>
        <taxon>Kitasatosporales</taxon>
        <taxon>Streptomycetaceae</taxon>
        <taxon>Streptodolium</taxon>
    </lineage>
</organism>
<dbReference type="GO" id="GO:0016491">
    <property type="term" value="F:oxidoreductase activity"/>
    <property type="evidence" value="ECO:0007669"/>
    <property type="project" value="UniProtKB-KW"/>
</dbReference>
<protein>
    <submittedName>
        <fullName evidence="3">NAD(P)H-dependent oxidoreductase</fullName>
        <ecNumber evidence="3">1.-.-.-</ecNumber>
    </submittedName>
</protein>
<accession>A0ABV3DX13</accession>
<gene>
    <name evidence="3" type="ORF">AB0C36_38610</name>
</gene>
<reference evidence="3 4" key="1">
    <citation type="submission" date="2024-06" db="EMBL/GenBank/DDBJ databases">
        <title>The Natural Products Discovery Center: Release of the First 8490 Sequenced Strains for Exploring Actinobacteria Biosynthetic Diversity.</title>
        <authorList>
            <person name="Kalkreuter E."/>
            <person name="Kautsar S.A."/>
            <person name="Yang D."/>
            <person name="Bader C.D."/>
            <person name="Teijaro C.N."/>
            <person name="Fluegel L."/>
            <person name="Davis C.M."/>
            <person name="Simpson J.R."/>
            <person name="Lauterbach L."/>
            <person name="Steele A.D."/>
            <person name="Gui C."/>
            <person name="Meng S."/>
            <person name="Li G."/>
            <person name="Viehrig K."/>
            <person name="Ye F."/>
            <person name="Su P."/>
            <person name="Kiefer A.F."/>
            <person name="Nichols A."/>
            <person name="Cepeda A.J."/>
            <person name="Yan W."/>
            <person name="Fan B."/>
            <person name="Jiang Y."/>
            <person name="Adhikari A."/>
            <person name="Zheng C.-J."/>
            <person name="Schuster L."/>
            <person name="Cowan T.M."/>
            <person name="Smanski M.J."/>
            <person name="Chevrette M.G."/>
            <person name="De Carvalho L.P.S."/>
            <person name="Shen B."/>
        </authorList>
    </citation>
    <scope>NUCLEOTIDE SEQUENCE [LARGE SCALE GENOMIC DNA]</scope>
    <source>
        <strain evidence="3 4">NPDC048946</strain>
    </source>
</reference>
<feature type="domain" description="NADPH-dependent FMN reductase-like" evidence="2">
    <location>
        <begin position="29"/>
        <end position="165"/>
    </location>
</feature>
<keyword evidence="4" id="KW-1185">Reference proteome</keyword>
<dbReference type="PANTHER" id="PTHR30543">
    <property type="entry name" value="CHROMATE REDUCTASE"/>
    <property type="match status" value="1"/>
</dbReference>
<evidence type="ECO:0000313" key="4">
    <source>
        <dbReference type="Proteomes" id="UP001551482"/>
    </source>
</evidence>
<comment type="caution">
    <text evidence="3">The sequence shown here is derived from an EMBL/GenBank/DDBJ whole genome shotgun (WGS) entry which is preliminary data.</text>
</comment>
<dbReference type="Pfam" id="PF03358">
    <property type="entry name" value="FMN_red"/>
    <property type="match status" value="1"/>
</dbReference>
<dbReference type="SUPFAM" id="SSF52218">
    <property type="entry name" value="Flavoproteins"/>
    <property type="match status" value="1"/>
</dbReference>
<dbReference type="Proteomes" id="UP001551482">
    <property type="component" value="Unassembled WGS sequence"/>
</dbReference>
<dbReference type="RefSeq" id="WP_358363467.1">
    <property type="nucleotide sequence ID" value="NZ_JBEZFP010000172.1"/>
</dbReference>
<evidence type="ECO:0000256" key="1">
    <source>
        <dbReference type="SAM" id="MobiDB-lite"/>
    </source>
</evidence>
<evidence type="ECO:0000313" key="3">
    <source>
        <dbReference type="EMBL" id="MEU8139399.1"/>
    </source>
</evidence>
<evidence type="ECO:0000259" key="2">
    <source>
        <dbReference type="Pfam" id="PF03358"/>
    </source>
</evidence>
<dbReference type="Gene3D" id="3.40.50.360">
    <property type="match status" value="1"/>
</dbReference>
<dbReference type="PANTHER" id="PTHR30543:SF21">
    <property type="entry name" value="NAD(P)H-DEPENDENT FMN REDUCTASE LOT6"/>
    <property type="match status" value="1"/>
</dbReference>